<dbReference type="InterPro" id="IPR050194">
    <property type="entry name" value="Glycosyltransferase_grp1"/>
</dbReference>
<evidence type="ECO:0000259" key="1">
    <source>
        <dbReference type="Pfam" id="PF00534"/>
    </source>
</evidence>
<evidence type="ECO:0000313" key="4">
    <source>
        <dbReference type="Proteomes" id="UP001168883"/>
    </source>
</evidence>
<comment type="caution">
    <text evidence="3">The sequence shown here is derived from an EMBL/GenBank/DDBJ whole genome shotgun (WGS) entry which is preliminary data.</text>
</comment>
<protein>
    <submittedName>
        <fullName evidence="3">Glycosyltransferase WbuB</fullName>
    </submittedName>
</protein>
<sequence length="430" mass="47724">MRPVKILLYSINFAPELTGIGKYNGEMAEWLAGQGYDVRVITAPPYYPQWKVKEGYSGSKYMKEDWAPGVKVWRCPVWVPAKASGVKRLIHLASFAVSSLPVLIAQLFRRPDILLAVEPPLVISPASVLLSKLFRTKTWLHVQDFEVDAAFDLGLLPQKPALKKAVLGMERWLMKRFDAVSSISPKMTEKLLSKGVTEKKVRFFPNWVDTSAIYPLSEPVDDYRKQLGIASEDVVFLYSGNMGAKQGLEIVLDAAERTKAVTKIKYMMCGDGVAKAELVRLAKERELDNIYFLPLQPTERLNALLNTADVHLLIQKSSASDLVMPSKLTGMLASGKPVLATADEGTSVHAVITESKAGITVPAEQAEKLADAVYTLSIERERRAILGNNARIYAENRLSIESIMRDLDVAFKELLQKTENVHEGGIKVHG</sequence>
<gene>
    <name evidence="3" type="ORF">Q3C12_01975</name>
</gene>
<evidence type="ECO:0000259" key="2">
    <source>
        <dbReference type="Pfam" id="PF13579"/>
    </source>
</evidence>
<dbReference type="InterPro" id="IPR001296">
    <property type="entry name" value="Glyco_trans_1"/>
</dbReference>
<name>A0ABT8V630_9BACL</name>
<dbReference type="Pfam" id="PF13579">
    <property type="entry name" value="Glyco_trans_4_4"/>
    <property type="match status" value="1"/>
</dbReference>
<dbReference type="EMBL" id="JAUMKJ010000002">
    <property type="protein sequence ID" value="MDO3675752.1"/>
    <property type="molecule type" value="Genomic_DNA"/>
</dbReference>
<feature type="domain" description="Glycosyl transferase family 1" evidence="1">
    <location>
        <begin position="221"/>
        <end position="391"/>
    </location>
</feature>
<evidence type="ECO:0000313" key="3">
    <source>
        <dbReference type="EMBL" id="MDO3675752.1"/>
    </source>
</evidence>
<dbReference type="Pfam" id="PF00534">
    <property type="entry name" value="Glycos_transf_1"/>
    <property type="match status" value="1"/>
</dbReference>
<keyword evidence="4" id="KW-1185">Reference proteome</keyword>
<accession>A0ABT8V630</accession>
<dbReference type="InterPro" id="IPR028098">
    <property type="entry name" value="Glyco_trans_4-like_N"/>
</dbReference>
<feature type="domain" description="Glycosyltransferase subfamily 4-like N-terminal" evidence="2">
    <location>
        <begin position="18"/>
        <end position="207"/>
    </location>
</feature>
<dbReference type="RefSeq" id="WP_218032711.1">
    <property type="nucleotide sequence ID" value="NZ_JAUMKJ010000002.1"/>
</dbReference>
<dbReference type="NCBIfam" id="NF007640">
    <property type="entry name" value="PRK10307.1"/>
    <property type="match status" value="1"/>
</dbReference>
<reference evidence="3" key="1">
    <citation type="submission" date="2023-07" db="EMBL/GenBank/DDBJ databases">
        <authorList>
            <person name="Aktuganov G."/>
            <person name="Boyko T."/>
            <person name="Delegan Y."/>
            <person name="Galimzianova N."/>
            <person name="Gilvanova E."/>
            <person name="Korobov V."/>
            <person name="Kuzmina L."/>
            <person name="Melentiev A."/>
            <person name="Milman P."/>
            <person name="Ryabova A."/>
            <person name="Stupak E."/>
            <person name="Yasakov T."/>
            <person name="Zharikova N."/>
            <person name="Zhurenko E."/>
        </authorList>
    </citation>
    <scope>NUCLEOTIDE SEQUENCE</scope>
    <source>
        <strain evidence="3">IB-739</strain>
    </source>
</reference>
<dbReference type="Proteomes" id="UP001168883">
    <property type="component" value="Unassembled WGS sequence"/>
</dbReference>
<dbReference type="CDD" id="cd03794">
    <property type="entry name" value="GT4_WbuB-like"/>
    <property type="match status" value="1"/>
</dbReference>
<organism evidence="3 4">
    <name type="scientific">Paenibacillus ehimensis</name>
    <dbReference type="NCBI Taxonomy" id="79264"/>
    <lineage>
        <taxon>Bacteria</taxon>
        <taxon>Bacillati</taxon>
        <taxon>Bacillota</taxon>
        <taxon>Bacilli</taxon>
        <taxon>Bacillales</taxon>
        <taxon>Paenibacillaceae</taxon>
        <taxon>Paenibacillus</taxon>
    </lineage>
</organism>
<dbReference type="PANTHER" id="PTHR45947:SF3">
    <property type="entry name" value="SULFOQUINOVOSYL TRANSFERASE SQD2"/>
    <property type="match status" value="1"/>
</dbReference>
<proteinExistence type="predicted"/>
<dbReference type="PANTHER" id="PTHR45947">
    <property type="entry name" value="SULFOQUINOVOSYL TRANSFERASE SQD2"/>
    <property type="match status" value="1"/>
</dbReference>